<dbReference type="InterPro" id="IPR029064">
    <property type="entry name" value="Ribosomal_eL30-like_sf"/>
</dbReference>
<dbReference type="RefSeq" id="WP_088570490.1">
    <property type="nucleotide sequence ID" value="NZ_FYEK01000012.1"/>
</dbReference>
<dbReference type="Pfam" id="PF00588">
    <property type="entry name" value="SpoU_methylase"/>
    <property type="match status" value="1"/>
</dbReference>
<sequence>MKERSGELFQREFLYGRRAVHEALRAGRRRIYRLLLAEGLQPRPILEELIALAEAQGVPVLRVPRARLDAVADGHQGVVAEVDPYPYVDLEQAWAESARRPDPPFWLALDCLQDPQNFGTLLRTAEAVGVHAVLFPEHRSARVTPAVVNASAGAVEHLRVVQVTNLARALEQLKARGVWVVGLQQDPRAIRYDQADLSGPIALVVGNEESGIRPLVRRTCDFLIYLPMRGRVASLNAAAAGAIALYEIARRRGFP</sequence>
<name>A0A212QP07_9CHLR</name>
<evidence type="ECO:0000256" key="1">
    <source>
        <dbReference type="ARBA" id="ARBA00007228"/>
    </source>
</evidence>
<dbReference type="GO" id="GO:0032259">
    <property type="term" value="P:methylation"/>
    <property type="evidence" value="ECO:0007669"/>
    <property type="project" value="UniProtKB-KW"/>
</dbReference>
<dbReference type="GO" id="GO:0003723">
    <property type="term" value="F:RNA binding"/>
    <property type="evidence" value="ECO:0007669"/>
    <property type="project" value="InterPro"/>
</dbReference>
<evidence type="ECO:0000313" key="6">
    <source>
        <dbReference type="Proteomes" id="UP000197025"/>
    </source>
</evidence>
<dbReference type="FunFam" id="3.40.1280.10:FF:000008">
    <property type="entry name" value="Group 3 RNA methyltransferase TrmH"/>
    <property type="match status" value="1"/>
</dbReference>
<dbReference type="InterPro" id="IPR029026">
    <property type="entry name" value="tRNA_m1G_MTases_N"/>
</dbReference>
<organism evidence="5 6">
    <name type="scientific">Thermoflexus hugenholtzii JAD2</name>
    <dbReference type="NCBI Taxonomy" id="877466"/>
    <lineage>
        <taxon>Bacteria</taxon>
        <taxon>Bacillati</taxon>
        <taxon>Chloroflexota</taxon>
        <taxon>Thermoflexia</taxon>
        <taxon>Thermoflexales</taxon>
        <taxon>Thermoflexaceae</taxon>
        <taxon>Thermoflexus</taxon>
    </lineage>
</organism>
<dbReference type="Gene3D" id="3.40.1280.10">
    <property type="match status" value="1"/>
</dbReference>
<dbReference type="EMBL" id="FYEK01000012">
    <property type="protein sequence ID" value="SNB61173.1"/>
    <property type="molecule type" value="Genomic_DNA"/>
</dbReference>
<dbReference type="Proteomes" id="UP000197025">
    <property type="component" value="Unassembled WGS sequence"/>
</dbReference>
<dbReference type="GO" id="GO:0005829">
    <property type="term" value="C:cytosol"/>
    <property type="evidence" value="ECO:0007669"/>
    <property type="project" value="TreeGrafter"/>
</dbReference>
<dbReference type="InterPro" id="IPR029028">
    <property type="entry name" value="Alpha/beta_knot_MTases"/>
</dbReference>
<keyword evidence="3 5" id="KW-0808">Transferase</keyword>
<dbReference type="InterPro" id="IPR013123">
    <property type="entry name" value="SpoU_subst-bd"/>
</dbReference>
<reference evidence="6" key="1">
    <citation type="submission" date="2017-06" db="EMBL/GenBank/DDBJ databases">
        <authorList>
            <person name="Varghese N."/>
            <person name="Submissions S."/>
        </authorList>
    </citation>
    <scope>NUCLEOTIDE SEQUENCE [LARGE SCALE GENOMIC DNA]</scope>
    <source>
        <strain evidence="6">JAD2</strain>
    </source>
</reference>
<protein>
    <submittedName>
        <fullName evidence="5">23S rRNA (Guanosine2251-2'-O)-methyltransferase</fullName>
    </submittedName>
</protein>
<dbReference type="SMART" id="SM00967">
    <property type="entry name" value="SpoU_sub_bind"/>
    <property type="match status" value="1"/>
</dbReference>
<dbReference type="CDD" id="cd18103">
    <property type="entry name" value="SpoU-like_RlmB"/>
    <property type="match status" value="1"/>
</dbReference>
<dbReference type="NCBIfam" id="TIGR00186">
    <property type="entry name" value="rRNA_methyl_3"/>
    <property type="match status" value="1"/>
</dbReference>
<dbReference type="InParanoid" id="A0A212QP07"/>
<dbReference type="FunCoup" id="A0A212QP07">
    <property type="interactions" value="363"/>
</dbReference>
<evidence type="ECO:0000259" key="4">
    <source>
        <dbReference type="SMART" id="SM00967"/>
    </source>
</evidence>
<dbReference type="GO" id="GO:0006396">
    <property type="term" value="P:RNA processing"/>
    <property type="evidence" value="ECO:0007669"/>
    <property type="project" value="InterPro"/>
</dbReference>
<dbReference type="PANTHER" id="PTHR46429">
    <property type="entry name" value="23S RRNA (GUANOSINE-2'-O-)-METHYLTRANSFERASE RLMB"/>
    <property type="match status" value="1"/>
</dbReference>
<evidence type="ECO:0000256" key="2">
    <source>
        <dbReference type="ARBA" id="ARBA00022603"/>
    </source>
</evidence>
<dbReference type="SUPFAM" id="SSF75217">
    <property type="entry name" value="alpha/beta knot"/>
    <property type="match status" value="1"/>
</dbReference>
<dbReference type="SUPFAM" id="SSF55315">
    <property type="entry name" value="L30e-like"/>
    <property type="match status" value="1"/>
</dbReference>
<keyword evidence="6" id="KW-1185">Reference proteome</keyword>
<comment type="similarity">
    <text evidence="1">Belongs to the class IV-like SAM-binding methyltransferase superfamily. RNA methyltransferase TrmH family.</text>
</comment>
<dbReference type="OrthoDB" id="9794400at2"/>
<evidence type="ECO:0000313" key="5">
    <source>
        <dbReference type="EMBL" id="SNB61173.1"/>
    </source>
</evidence>
<dbReference type="InterPro" id="IPR001537">
    <property type="entry name" value="SpoU_MeTrfase"/>
</dbReference>
<dbReference type="InterPro" id="IPR004441">
    <property type="entry name" value="rRNA_MeTrfase_TrmH"/>
</dbReference>
<dbReference type="Pfam" id="PF08032">
    <property type="entry name" value="SpoU_sub_bind"/>
    <property type="match status" value="1"/>
</dbReference>
<dbReference type="PANTHER" id="PTHR46429:SF1">
    <property type="entry name" value="23S RRNA (GUANOSINE-2'-O-)-METHYLTRANSFERASE RLMB"/>
    <property type="match status" value="1"/>
</dbReference>
<dbReference type="Gene3D" id="3.30.1330.30">
    <property type="match status" value="1"/>
</dbReference>
<gene>
    <name evidence="5" type="ORF">SAMN02746019_00026860</name>
</gene>
<keyword evidence="2 5" id="KW-0489">Methyltransferase</keyword>
<dbReference type="GO" id="GO:0008173">
    <property type="term" value="F:RNA methyltransferase activity"/>
    <property type="evidence" value="ECO:0007669"/>
    <property type="project" value="InterPro"/>
</dbReference>
<evidence type="ECO:0000256" key="3">
    <source>
        <dbReference type="ARBA" id="ARBA00022679"/>
    </source>
</evidence>
<accession>A0A212QP07</accession>
<proteinExistence type="inferred from homology"/>
<dbReference type="AlphaFoldDB" id="A0A212QP07"/>
<feature type="domain" description="RNA 2-O ribose methyltransferase substrate binding" evidence="4">
    <location>
        <begin position="13"/>
        <end position="88"/>
    </location>
</feature>